<sequence length="705" mass="82769">MALESYDFLVSEIRVSLDKGDEIKKLILEENLSEIKRAQIILTKGQQRQKLAIYTNLDRLLRGGFDILYNVVQADLMEQSEEIIIAAGISLKNINCRCKELMPLVLHFIQLYNMKYANAWIPTFGNLIHQFNYKDYQDHIEKIIIEMSMPRQPEVGRLIGAMMIIQVANLLGDKIQGPILDRVRQLCNDNDNDVRALIAGDVLSCLIDKLSPSLIHQYLQDKFLLLIYDNCSLVKKEMIKTLFQHYQKLNTIDCVFNATQMLIDCLSTQNEDVLSTSLTYCGVAFLAIKEQVNFEFKQNLVNLFVKFGQHQSQNIRYFYLYNLPGFLILIKELQLNCLLIQPFFVIIDEDEEVNRIFACSILHELIKSFDYSFIQTQIQFIITSIMNTGNYKLILQIQFGKIIETLLNEGYLISLDKIQKQFKVIFQEISKLFQKCEQNYQTNEKFLLSVKSFTRYVKPKQFLKYFIPILLKRQTCSSNEELAMEILAYFFGVCHDYEIQQNIKDTMNSQFYKGNSNKKIKYLYFVKVLPKYISKKYFNYLNFNLFIQLYEDKIIDVVIQLVKILPQVKHYLIDQDQYKQLKILKGKTIQKMVEEMIMKIEQNKILIDEIQEKKMQENEDKIQQEYLNNLKGIDSNQKNKKRLVCKLTSQSAKKQQSNSQIRIGTRENASLPSSRSQDRGIEQGVQRQQIEIQKFKSRQSGFNKF</sequence>
<evidence type="ECO:0000256" key="1">
    <source>
        <dbReference type="SAM" id="Coils"/>
    </source>
</evidence>
<evidence type="ECO:0000256" key="2">
    <source>
        <dbReference type="SAM" id="MobiDB-lite"/>
    </source>
</evidence>
<evidence type="ECO:0000313" key="3">
    <source>
        <dbReference type="EMBL" id="CAD8061561.1"/>
    </source>
</evidence>
<dbReference type="InterPro" id="IPR039918">
    <property type="entry name" value="PPP4R4"/>
</dbReference>
<dbReference type="AlphaFoldDB" id="A0A8S1L456"/>
<dbReference type="OrthoDB" id="294448at2759"/>
<dbReference type="PANTHER" id="PTHR21467">
    <property type="entry name" value="PROTEIN PHOSPHATASE 4 REGULATORY SUBUNIT 4 PPP4R4"/>
    <property type="match status" value="1"/>
</dbReference>
<keyword evidence="1" id="KW-0175">Coiled coil</keyword>
<evidence type="ECO:0008006" key="5">
    <source>
        <dbReference type="Google" id="ProtNLM"/>
    </source>
</evidence>
<feature type="coiled-coil region" evidence="1">
    <location>
        <begin position="593"/>
        <end position="620"/>
    </location>
</feature>
<reference evidence="3" key="1">
    <citation type="submission" date="2021-01" db="EMBL/GenBank/DDBJ databases">
        <authorList>
            <consortium name="Genoscope - CEA"/>
            <person name="William W."/>
        </authorList>
    </citation>
    <scope>NUCLEOTIDE SEQUENCE</scope>
</reference>
<dbReference type="PANTHER" id="PTHR21467:SF0">
    <property type="entry name" value="SERINE_THREONINE-PROTEIN PHOSPHATASE 4 REGULATORY SUBUNIT 4"/>
    <property type="match status" value="1"/>
</dbReference>
<dbReference type="Proteomes" id="UP000692954">
    <property type="component" value="Unassembled WGS sequence"/>
</dbReference>
<protein>
    <recommendedName>
        <fullName evidence="5">Armadillo-type fold</fullName>
    </recommendedName>
</protein>
<feature type="region of interest" description="Disordered" evidence="2">
    <location>
        <begin position="648"/>
        <end position="686"/>
    </location>
</feature>
<proteinExistence type="predicted"/>
<keyword evidence="4" id="KW-1185">Reference proteome</keyword>
<organism evidence="3 4">
    <name type="scientific">Paramecium sonneborni</name>
    <dbReference type="NCBI Taxonomy" id="65129"/>
    <lineage>
        <taxon>Eukaryota</taxon>
        <taxon>Sar</taxon>
        <taxon>Alveolata</taxon>
        <taxon>Ciliophora</taxon>
        <taxon>Intramacronucleata</taxon>
        <taxon>Oligohymenophorea</taxon>
        <taxon>Peniculida</taxon>
        <taxon>Parameciidae</taxon>
        <taxon>Paramecium</taxon>
    </lineage>
</organism>
<dbReference type="EMBL" id="CAJJDN010000015">
    <property type="protein sequence ID" value="CAD8061561.1"/>
    <property type="molecule type" value="Genomic_DNA"/>
</dbReference>
<feature type="compositionally biased region" description="Low complexity" evidence="2">
    <location>
        <begin position="649"/>
        <end position="660"/>
    </location>
</feature>
<name>A0A8S1L456_9CILI</name>
<accession>A0A8S1L456</accession>
<evidence type="ECO:0000313" key="4">
    <source>
        <dbReference type="Proteomes" id="UP000692954"/>
    </source>
</evidence>
<gene>
    <name evidence="3" type="ORF">PSON_ATCC_30995.1.T0150395</name>
</gene>
<comment type="caution">
    <text evidence="3">The sequence shown here is derived from an EMBL/GenBank/DDBJ whole genome shotgun (WGS) entry which is preliminary data.</text>
</comment>